<keyword evidence="7" id="KW-0378">Hydrolase</keyword>
<dbReference type="EMBL" id="JANIBC010000002">
    <property type="protein sequence ID" value="MCQ8184801.1"/>
    <property type="molecule type" value="Genomic_DNA"/>
</dbReference>
<evidence type="ECO:0000256" key="5">
    <source>
        <dbReference type="ARBA" id="ARBA00022670"/>
    </source>
</evidence>
<dbReference type="SUPFAM" id="SSF55486">
    <property type="entry name" value="Metalloproteases ('zincins'), catalytic domain"/>
    <property type="match status" value="1"/>
</dbReference>
<comment type="cofactor">
    <cofactor evidence="1">
        <name>Zn(2+)</name>
        <dbReference type="ChEBI" id="CHEBI:29105"/>
    </cofactor>
</comment>
<reference evidence="13" key="1">
    <citation type="submission" date="2022-07" db="EMBL/GenBank/DDBJ databases">
        <title>Parvularcula maris sp. nov., an algicidal bacterium isolated from seawater.</title>
        <authorList>
            <person name="Li F."/>
        </authorList>
    </citation>
    <scope>NUCLEOTIDE SEQUENCE</scope>
    <source>
        <strain evidence="13">BGMRC 0090</strain>
    </source>
</reference>
<evidence type="ECO:0000256" key="7">
    <source>
        <dbReference type="ARBA" id="ARBA00022801"/>
    </source>
</evidence>
<evidence type="ECO:0000256" key="3">
    <source>
        <dbReference type="ARBA" id="ARBA00006006"/>
    </source>
</evidence>
<dbReference type="Pfam" id="PF02128">
    <property type="entry name" value="Peptidase_M36"/>
    <property type="match status" value="1"/>
</dbReference>
<dbReference type="InterPro" id="IPR027268">
    <property type="entry name" value="Peptidase_M4/M1_CTD_sf"/>
</dbReference>
<feature type="compositionally biased region" description="Polar residues" evidence="11">
    <location>
        <begin position="665"/>
        <end position="675"/>
    </location>
</feature>
<evidence type="ECO:0000256" key="11">
    <source>
        <dbReference type="SAM" id="MobiDB-lite"/>
    </source>
</evidence>
<proteinExistence type="inferred from homology"/>
<name>A0A9X2RIC2_9PROT</name>
<comment type="caution">
    <text evidence="13">The sequence shown here is derived from an EMBL/GenBank/DDBJ whole genome shotgun (WGS) entry which is preliminary data.</text>
</comment>
<keyword evidence="5" id="KW-0645">Protease</keyword>
<dbReference type="Gene3D" id="3.10.170.10">
    <property type="match status" value="1"/>
</dbReference>
<dbReference type="InterPro" id="IPR050371">
    <property type="entry name" value="Fungal_virulence_M36"/>
</dbReference>
<dbReference type="PRINTS" id="PR00999">
    <property type="entry name" value="FUNGALYSIN"/>
</dbReference>
<evidence type="ECO:0000256" key="10">
    <source>
        <dbReference type="ARBA" id="ARBA00023145"/>
    </source>
</evidence>
<keyword evidence="4" id="KW-0964">Secreted</keyword>
<feature type="compositionally biased region" description="Gly residues" evidence="11">
    <location>
        <begin position="679"/>
        <end position="692"/>
    </location>
</feature>
<keyword evidence="14" id="KW-1185">Reference proteome</keyword>
<dbReference type="InterPro" id="IPR001842">
    <property type="entry name" value="Peptidase_M36"/>
</dbReference>
<evidence type="ECO:0000256" key="6">
    <source>
        <dbReference type="ARBA" id="ARBA00022723"/>
    </source>
</evidence>
<evidence type="ECO:0000256" key="2">
    <source>
        <dbReference type="ARBA" id="ARBA00004613"/>
    </source>
</evidence>
<protein>
    <submittedName>
        <fullName evidence="13">M36 family metallopeptidase</fullName>
    </submittedName>
</protein>
<dbReference type="GO" id="GO:0008270">
    <property type="term" value="F:zinc ion binding"/>
    <property type="evidence" value="ECO:0007669"/>
    <property type="project" value="InterPro"/>
</dbReference>
<comment type="subcellular location">
    <subcellularLocation>
        <location evidence="2">Secreted</location>
    </subcellularLocation>
</comment>
<evidence type="ECO:0000256" key="4">
    <source>
        <dbReference type="ARBA" id="ARBA00022525"/>
    </source>
</evidence>
<evidence type="ECO:0000313" key="14">
    <source>
        <dbReference type="Proteomes" id="UP001142610"/>
    </source>
</evidence>
<dbReference type="GO" id="GO:0005615">
    <property type="term" value="C:extracellular space"/>
    <property type="evidence" value="ECO:0007669"/>
    <property type="project" value="InterPro"/>
</dbReference>
<feature type="chain" id="PRO_5040819921" evidence="12">
    <location>
        <begin position="24"/>
        <end position="698"/>
    </location>
</feature>
<accession>A0A9X2RIC2</accession>
<keyword evidence="12" id="KW-0732">Signal</keyword>
<keyword evidence="8" id="KW-0862">Zinc</keyword>
<dbReference type="PANTHER" id="PTHR33478:SF1">
    <property type="entry name" value="EXTRACELLULAR METALLOPROTEINASE MEP"/>
    <property type="match status" value="1"/>
</dbReference>
<evidence type="ECO:0000313" key="13">
    <source>
        <dbReference type="EMBL" id="MCQ8184801.1"/>
    </source>
</evidence>
<dbReference type="RefSeq" id="WP_256618650.1">
    <property type="nucleotide sequence ID" value="NZ_JANIBC010000002.1"/>
</dbReference>
<evidence type="ECO:0000256" key="9">
    <source>
        <dbReference type="ARBA" id="ARBA00023049"/>
    </source>
</evidence>
<evidence type="ECO:0000256" key="8">
    <source>
        <dbReference type="ARBA" id="ARBA00022833"/>
    </source>
</evidence>
<comment type="similarity">
    <text evidence="3">Belongs to the peptidase M36 family.</text>
</comment>
<dbReference type="Proteomes" id="UP001142610">
    <property type="component" value="Unassembled WGS sequence"/>
</dbReference>
<sequence length="698" mass="72216">MTRKTSWLAAGASLLVLAGAAQAQDDLTLTETKASTERGIAAAGGDAPGRVKNYLRGQGLTEDAIGSLELKREWKGRGGRIHMSFEQVVDGKRVIGSLVKASADAEGRLLTVSKRLARGKSELAKANISAEEALAAAMAENFASGPRGGVIAGREGNLVTFESEAFFHQAPTAEEVVIATRSGKMAHGWLVTTWSEAGNQLFETVVNAKGKVVSVESRTAEDSYNVFAIHPGVSNQAVVQGPAAGGTLSPDGWLGSGAQYATLISGNNVRAYLDTNNSNSPDTPSRQVTDGNFTTVALLNQSASTEINKEVAVQNLFWLNNMIHDELYAFGFNEGAGNFQENNFGRGGAGSDSVEAQAQDGGGVNNANFATPSDGSNPRMQMYLWNTTNPGRDGDLDGDIVWHEYGHGLTWRMIGSMSGSISGAIGEGMSDVLAIVMTDDDAVGEYAYGNNTGIRRYRYEGYPLTLGNFSGSSVHSDGEIYAATLWDLKKRYAAAGHSRDVLMGDVVDGMNFTAPGPDYLDMRNGILDSAPADRDCLVWESFAAFGMGEGAAMTAGRFSVSVTESFAVPSSCTDGGGGEPPAPAALTALDLTSATSGRKNWVATASLTTDTAGATVGYSWTGGSTGSCTTDGNGSCTVTSPSYRLGSVTSATFTVQTINGAAATSSNGTALSATVNEPAGGGGGGGGGGGKGKPNKNR</sequence>
<gene>
    <name evidence="13" type="ORF">NOG11_05305</name>
</gene>
<dbReference type="AlphaFoldDB" id="A0A9X2RIC2"/>
<keyword evidence="10" id="KW-0865">Zymogen</keyword>
<dbReference type="GO" id="GO:0006508">
    <property type="term" value="P:proteolysis"/>
    <property type="evidence" value="ECO:0007669"/>
    <property type="project" value="UniProtKB-KW"/>
</dbReference>
<keyword evidence="6" id="KW-0479">Metal-binding</keyword>
<organism evidence="13 14">
    <name type="scientific">Parvularcula maris</name>
    <dbReference type="NCBI Taxonomy" id="2965077"/>
    <lineage>
        <taxon>Bacteria</taxon>
        <taxon>Pseudomonadati</taxon>
        <taxon>Pseudomonadota</taxon>
        <taxon>Alphaproteobacteria</taxon>
        <taxon>Parvularculales</taxon>
        <taxon>Parvularculaceae</taxon>
        <taxon>Parvularcula</taxon>
    </lineage>
</organism>
<dbReference type="GO" id="GO:0004222">
    <property type="term" value="F:metalloendopeptidase activity"/>
    <property type="evidence" value="ECO:0007669"/>
    <property type="project" value="InterPro"/>
</dbReference>
<keyword evidence="9" id="KW-0482">Metalloprotease</keyword>
<evidence type="ECO:0000256" key="12">
    <source>
        <dbReference type="SAM" id="SignalP"/>
    </source>
</evidence>
<dbReference type="Gene3D" id="1.10.390.10">
    <property type="entry name" value="Neutral Protease Domain 2"/>
    <property type="match status" value="1"/>
</dbReference>
<feature type="region of interest" description="Disordered" evidence="11">
    <location>
        <begin position="665"/>
        <end position="698"/>
    </location>
</feature>
<feature type="signal peptide" evidence="12">
    <location>
        <begin position="1"/>
        <end position="23"/>
    </location>
</feature>
<dbReference type="PANTHER" id="PTHR33478">
    <property type="entry name" value="EXTRACELLULAR METALLOPROTEINASE MEP"/>
    <property type="match status" value="1"/>
</dbReference>
<evidence type="ECO:0000256" key="1">
    <source>
        <dbReference type="ARBA" id="ARBA00001947"/>
    </source>
</evidence>